<feature type="binding site" evidence="10">
    <location>
        <position position="86"/>
    </location>
    <ligand>
        <name>Mg(2+)</name>
        <dbReference type="ChEBI" id="CHEBI:18420"/>
    </ligand>
</feature>
<dbReference type="NCBIfam" id="NF002995">
    <property type="entry name" value="PRK03759.1"/>
    <property type="match status" value="1"/>
</dbReference>
<evidence type="ECO:0000256" key="3">
    <source>
        <dbReference type="ARBA" id="ARBA00012057"/>
    </source>
</evidence>
<evidence type="ECO:0000256" key="2">
    <source>
        <dbReference type="ARBA" id="ARBA00007579"/>
    </source>
</evidence>
<dbReference type="Gene3D" id="3.90.79.10">
    <property type="entry name" value="Nucleoside Triphosphate Pyrophosphohydrolase"/>
    <property type="match status" value="1"/>
</dbReference>
<feature type="binding site" evidence="10">
    <location>
        <position position="24"/>
    </location>
    <ligand>
        <name>Mn(2+)</name>
        <dbReference type="ChEBI" id="CHEBI:29035"/>
    </ligand>
</feature>
<dbReference type="GO" id="GO:0046872">
    <property type="term" value="F:metal ion binding"/>
    <property type="evidence" value="ECO:0007669"/>
    <property type="project" value="UniProtKB-KW"/>
</dbReference>
<dbReference type="GO" id="GO:0008299">
    <property type="term" value="P:isoprenoid biosynthetic process"/>
    <property type="evidence" value="ECO:0007669"/>
    <property type="project" value="UniProtKB-UniRule"/>
</dbReference>
<feature type="binding site" evidence="10">
    <location>
        <position position="68"/>
    </location>
    <ligand>
        <name>Mn(2+)</name>
        <dbReference type="ChEBI" id="CHEBI:29035"/>
    </ligand>
</feature>
<dbReference type="GO" id="GO:0005737">
    <property type="term" value="C:cytoplasm"/>
    <property type="evidence" value="ECO:0007669"/>
    <property type="project" value="UniProtKB-SubCell"/>
</dbReference>
<gene>
    <name evidence="10" type="primary">idi</name>
    <name evidence="14" type="ORF">EAH86_16455</name>
</gene>
<keyword evidence="6 10" id="KW-0460">Magnesium</keyword>
<dbReference type="UniPathway" id="UPA00059">
    <property type="reaction ID" value="UER00104"/>
</dbReference>
<organism evidence="14 15">
    <name type="scientific">Pedococcus bigeumensis</name>
    <dbReference type="NCBI Taxonomy" id="433644"/>
    <lineage>
        <taxon>Bacteria</taxon>
        <taxon>Bacillati</taxon>
        <taxon>Actinomycetota</taxon>
        <taxon>Actinomycetes</taxon>
        <taxon>Micrococcales</taxon>
        <taxon>Intrasporangiaceae</taxon>
        <taxon>Pedococcus</taxon>
    </lineage>
</organism>
<feature type="active site" evidence="10 11">
    <location>
        <position position="114"/>
    </location>
</feature>
<name>A0A502CSN5_9MICO</name>
<dbReference type="SUPFAM" id="SSF55811">
    <property type="entry name" value="Nudix"/>
    <property type="match status" value="1"/>
</dbReference>
<evidence type="ECO:0000313" key="14">
    <source>
        <dbReference type="EMBL" id="TPG15109.1"/>
    </source>
</evidence>
<feature type="binding site" evidence="10">
    <location>
        <position position="112"/>
    </location>
    <ligand>
        <name>Mn(2+)</name>
        <dbReference type="ChEBI" id="CHEBI:29035"/>
    </ligand>
</feature>
<dbReference type="GO" id="GO:0004452">
    <property type="term" value="F:isopentenyl-diphosphate delta-isomerase activity"/>
    <property type="evidence" value="ECO:0007669"/>
    <property type="project" value="UniProtKB-UniRule"/>
</dbReference>
<proteinExistence type="inferred from homology"/>
<comment type="cofactor">
    <cofactor evidence="10">
        <name>Mn(2+)</name>
        <dbReference type="ChEBI" id="CHEBI:29035"/>
    </cofactor>
    <text evidence="10">Binds 1 Mn(2+) ion per subunit.</text>
</comment>
<dbReference type="PROSITE" id="PS51462">
    <property type="entry name" value="NUDIX"/>
    <property type="match status" value="1"/>
</dbReference>
<evidence type="ECO:0000313" key="15">
    <source>
        <dbReference type="Proteomes" id="UP000317722"/>
    </source>
</evidence>
<comment type="catalytic activity">
    <reaction evidence="10">
        <text>isopentenyl diphosphate = dimethylallyl diphosphate</text>
        <dbReference type="Rhea" id="RHEA:23284"/>
        <dbReference type="ChEBI" id="CHEBI:57623"/>
        <dbReference type="ChEBI" id="CHEBI:128769"/>
        <dbReference type="EC" id="5.3.3.2"/>
    </reaction>
</comment>
<feature type="binding site" evidence="10">
    <location>
        <position position="114"/>
    </location>
    <ligand>
        <name>Mn(2+)</name>
        <dbReference type="ChEBI" id="CHEBI:29035"/>
    </ligand>
</feature>
<sequence length="191" mass="20656">MTELVVLLDADGQAAGTAPKADVHHSATPLHLAFSAYLFDPDGALLVTQRSVTKATFPGVWTNSVCGHPAPGEALDEAVRRRARQELGVVVARPRLVLPEFRYVAEMAGTVENEWCPVFTAVVDRSDLDLDPDEVGAAEWVPWTSFAAEVMGGRRPVSKWSREQVEELGLLGPDPESWPTADPGRLPPAAH</sequence>
<dbReference type="OrthoDB" id="9809458at2"/>
<evidence type="ECO:0000256" key="6">
    <source>
        <dbReference type="ARBA" id="ARBA00022842"/>
    </source>
</evidence>
<feature type="region of interest" description="Disordered" evidence="12">
    <location>
        <begin position="169"/>
        <end position="191"/>
    </location>
</feature>
<accession>A0A502CSN5</accession>
<dbReference type="RefSeq" id="WP_140742651.1">
    <property type="nucleotide sequence ID" value="NZ_RCZM01000005.1"/>
</dbReference>
<dbReference type="AlphaFoldDB" id="A0A502CSN5"/>
<evidence type="ECO:0000256" key="1">
    <source>
        <dbReference type="ARBA" id="ARBA00004826"/>
    </source>
</evidence>
<evidence type="ECO:0000259" key="13">
    <source>
        <dbReference type="PROSITE" id="PS51462"/>
    </source>
</evidence>
<dbReference type="Pfam" id="PF00293">
    <property type="entry name" value="NUDIX"/>
    <property type="match status" value="1"/>
</dbReference>
<evidence type="ECO:0000256" key="11">
    <source>
        <dbReference type="PIRSR" id="PIRSR018427-1"/>
    </source>
</evidence>
<feature type="active site" evidence="10 11">
    <location>
        <position position="66"/>
    </location>
</feature>
<dbReference type="EC" id="5.3.3.2" evidence="3 10"/>
<dbReference type="InterPro" id="IPR000086">
    <property type="entry name" value="NUDIX_hydrolase_dom"/>
</dbReference>
<keyword evidence="4 10" id="KW-0963">Cytoplasm</keyword>
<comment type="cofactor">
    <cofactor evidence="10">
        <name>Mg(2+)</name>
        <dbReference type="ChEBI" id="CHEBI:18420"/>
    </cofactor>
    <text evidence="10">Binds 1 Mg(2+) ion per subunit. The magnesium ion binds only when substrate is bound.</text>
</comment>
<dbReference type="NCBIfam" id="TIGR02150">
    <property type="entry name" value="IPP_isom_1"/>
    <property type="match status" value="1"/>
</dbReference>
<comment type="caution">
    <text evidence="14">The sequence shown here is derived from an EMBL/GenBank/DDBJ whole genome shotgun (WGS) entry which is preliminary data.</text>
</comment>
<keyword evidence="9 10" id="KW-0413">Isomerase</keyword>
<protein>
    <recommendedName>
        <fullName evidence="3 10">Isopentenyl-diphosphate Delta-isomerase</fullName>
        <shortName evidence="10">IPP isomerase</shortName>
        <ecNumber evidence="3 10">5.3.3.2</ecNumber>
    </recommendedName>
    <alternativeName>
        <fullName evidence="10">IPP:DMAPP isomerase</fullName>
    </alternativeName>
    <alternativeName>
        <fullName evidence="10">Isopentenyl pyrophosphate isomerase</fullName>
    </alternativeName>
</protein>
<comment type="function">
    <text evidence="10">Catalyzes the 1,3-allylic rearrangement of the homoallylic substrate isopentenyl (IPP) to its highly electrophilic allylic isomer, dimethylallyl diphosphate (DMAPP).</text>
</comment>
<comment type="similarity">
    <text evidence="2 10">Belongs to the IPP isomerase type 1 family.</text>
</comment>
<dbReference type="HAMAP" id="MF_00202">
    <property type="entry name" value="Idi"/>
    <property type="match status" value="1"/>
</dbReference>
<evidence type="ECO:0000256" key="8">
    <source>
        <dbReference type="ARBA" id="ARBA00023229"/>
    </source>
</evidence>
<dbReference type="PANTHER" id="PTHR10885:SF0">
    <property type="entry name" value="ISOPENTENYL-DIPHOSPHATE DELTA-ISOMERASE"/>
    <property type="match status" value="1"/>
</dbReference>
<dbReference type="CDD" id="cd02885">
    <property type="entry name" value="NUDIX_IPP_Isomerase"/>
    <property type="match status" value="1"/>
</dbReference>
<feature type="domain" description="Nudix hydrolase" evidence="13">
    <location>
        <begin position="29"/>
        <end position="163"/>
    </location>
</feature>
<dbReference type="PIRSF" id="PIRSF018427">
    <property type="entry name" value="Isopntndiph_ism"/>
    <property type="match status" value="1"/>
</dbReference>
<reference evidence="14 15" key="1">
    <citation type="journal article" date="2019" name="Environ. Microbiol.">
        <title>Species interactions and distinct microbial communities in high Arctic permafrost affected cryosols are associated with the CH4 and CO2 gas fluxes.</title>
        <authorList>
            <person name="Altshuler I."/>
            <person name="Hamel J."/>
            <person name="Turney S."/>
            <person name="Magnuson E."/>
            <person name="Levesque R."/>
            <person name="Greer C."/>
            <person name="Whyte L.G."/>
        </authorList>
    </citation>
    <scope>NUCLEOTIDE SEQUENCE [LARGE SCALE GENOMIC DNA]</scope>
    <source>
        <strain evidence="14 15">S9.3A</strain>
    </source>
</reference>
<dbReference type="PANTHER" id="PTHR10885">
    <property type="entry name" value="ISOPENTENYL-DIPHOSPHATE DELTA-ISOMERASE"/>
    <property type="match status" value="1"/>
</dbReference>
<dbReference type="InterPro" id="IPR056375">
    <property type="entry name" value="Idi_bact"/>
</dbReference>
<evidence type="ECO:0000256" key="10">
    <source>
        <dbReference type="HAMAP-Rule" id="MF_00202"/>
    </source>
</evidence>
<comment type="pathway">
    <text evidence="1 10">Isoprenoid biosynthesis; dimethylallyl diphosphate biosynthesis; dimethylallyl diphosphate from isopentenyl diphosphate: step 1/1.</text>
</comment>
<dbReference type="EMBL" id="RCZM01000005">
    <property type="protein sequence ID" value="TPG15109.1"/>
    <property type="molecule type" value="Genomic_DNA"/>
</dbReference>
<feature type="binding site" evidence="10">
    <location>
        <position position="31"/>
    </location>
    <ligand>
        <name>Mn(2+)</name>
        <dbReference type="ChEBI" id="CHEBI:29035"/>
    </ligand>
</feature>
<evidence type="ECO:0000256" key="9">
    <source>
        <dbReference type="ARBA" id="ARBA00023235"/>
    </source>
</evidence>
<keyword evidence="7 10" id="KW-0464">Manganese</keyword>
<evidence type="ECO:0000256" key="12">
    <source>
        <dbReference type="SAM" id="MobiDB-lite"/>
    </source>
</evidence>
<keyword evidence="8 10" id="KW-0414">Isoprene biosynthesis</keyword>
<dbReference type="InterPro" id="IPR015797">
    <property type="entry name" value="NUDIX_hydrolase-like_dom_sf"/>
</dbReference>
<evidence type="ECO:0000256" key="4">
    <source>
        <dbReference type="ARBA" id="ARBA00022490"/>
    </source>
</evidence>
<evidence type="ECO:0000256" key="5">
    <source>
        <dbReference type="ARBA" id="ARBA00022723"/>
    </source>
</evidence>
<comment type="subcellular location">
    <subcellularLocation>
        <location evidence="10">Cytoplasm</location>
    </subcellularLocation>
</comment>
<evidence type="ECO:0000256" key="7">
    <source>
        <dbReference type="ARBA" id="ARBA00023211"/>
    </source>
</evidence>
<keyword evidence="15" id="KW-1185">Reference proteome</keyword>
<dbReference type="Proteomes" id="UP000317722">
    <property type="component" value="Unassembled WGS sequence"/>
</dbReference>
<keyword evidence="5 10" id="KW-0479">Metal-binding</keyword>
<dbReference type="InterPro" id="IPR011876">
    <property type="entry name" value="IsopentenylPP_isomerase_typ1"/>
</dbReference>
<dbReference type="GO" id="GO:0050992">
    <property type="term" value="P:dimethylallyl diphosphate biosynthetic process"/>
    <property type="evidence" value="ECO:0007669"/>
    <property type="project" value="UniProtKB-UniRule"/>
</dbReference>